<dbReference type="SUPFAM" id="SSF51120">
    <property type="entry name" value="beta-Roll"/>
    <property type="match status" value="1"/>
</dbReference>
<feature type="region of interest" description="Disordered" evidence="1">
    <location>
        <begin position="995"/>
        <end position="1023"/>
    </location>
</feature>
<accession>A0A3S1HUG2</accession>
<evidence type="ECO:0000256" key="1">
    <source>
        <dbReference type="SAM" id="MobiDB-lite"/>
    </source>
</evidence>
<feature type="compositionally biased region" description="Low complexity" evidence="1">
    <location>
        <begin position="65"/>
        <end position="145"/>
    </location>
</feature>
<feature type="region of interest" description="Disordered" evidence="1">
    <location>
        <begin position="732"/>
        <end position="762"/>
    </location>
</feature>
<dbReference type="AlphaFoldDB" id="A0A3S1HUG2"/>
<keyword evidence="3" id="KW-1185">Reference proteome</keyword>
<feature type="region of interest" description="Disordered" evidence="1">
    <location>
        <begin position="1"/>
        <end position="147"/>
    </location>
</feature>
<proteinExistence type="predicted"/>
<feature type="compositionally biased region" description="Polar residues" evidence="1">
    <location>
        <begin position="680"/>
        <end position="691"/>
    </location>
</feature>
<evidence type="ECO:0000313" key="3">
    <source>
        <dbReference type="Proteomes" id="UP000271974"/>
    </source>
</evidence>
<dbReference type="InterPro" id="IPR011049">
    <property type="entry name" value="Serralysin-like_metalloprot_C"/>
</dbReference>
<feature type="region of interest" description="Disordered" evidence="1">
    <location>
        <begin position="1062"/>
        <end position="1115"/>
    </location>
</feature>
<feature type="compositionally biased region" description="Low complexity" evidence="1">
    <location>
        <begin position="995"/>
        <end position="1020"/>
    </location>
</feature>
<organism evidence="2 3">
    <name type="scientific">Elysia chlorotica</name>
    <name type="common">Eastern emerald elysia</name>
    <name type="synonym">Sea slug</name>
    <dbReference type="NCBI Taxonomy" id="188477"/>
    <lineage>
        <taxon>Eukaryota</taxon>
        <taxon>Metazoa</taxon>
        <taxon>Spiralia</taxon>
        <taxon>Lophotrochozoa</taxon>
        <taxon>Mollusca</taxon>
        <taxon>Gastropoda</taxon>
        <taxon>Heterobranchia</taxon>
        <taxon>Euthyneura</taxon>
        <taxon>Panpulmonata</taxon>
        <taxon>Sacoglossa</taxon>
        <taxon>Placobranchoidea</taxon>
        <taxon>Plakobranchidae</taxon>
        <taxon>Elysia</taxon>
    </lineage>
</organism>
<feature type="compositionally biased region" description="Basic residues" evidence="1">
    <location>
        <begin position="1090"/>
        <end position="1102"/>
    </location>
</feature>
<feature type="region of interest" description="Disordered" evidence="1">
    <location>
        <begin position="680"/>
        <end position="705"/>
    </location>
</feature>
<feature type="compositionally biased region" description="Polar residues" evidence="1">
    <location>
        <begin position="21"/>
        <end position="33"/>
    </location>
</feature>
<dbReference type="EMBL" id="RQTK01000141">
    <property type="protein sequence ID" value="RUS86351.1"/>
    <property type="molecule type" value="Genomic_DNA"/>
</dbReference>
<comment type="caution">
    <text evidence="2">The sequence shown here is derived from an EMBL/GenBank/DDBJ whole genome shotgun (WGS) entry which is preliminary data.</text>
</comment>
<gene>
    <name evidence="2" type="ORF">EGW08_005869</name>
</gene>
<dbReference type="Proteomes" id="UP000271974">
    <property type="component" value="Unassembled WGS sequence"/>
</dbReference>
<name>A0A3S1HUG2_ELYCH</name>
<protein>
    <submittedName>
        <fullName evidence="2">Uncharacterized protein</fullName>
    </submittedName>
</protein>
<sequence>MSSRNQRTRHTDGHSAEGDNVFQSAITTVSPKTKPSLGAWESSPKHESKWSQVRSVQDHRRKYASTGSTASTSLTGSTTSTSLTGSTASTSLTGSTASTSLTGSTTSTSLTGSTASTSLTGSTASTSLTGSTASTSISGGTASTSVTGNTISTYEARSTIGTYVIESTASSSVSGSTSVTGGTVRTSVAEDAQLLGDIDTVTAYVISGESTASTLGVTEGVAPDVTQALPLAAQTIETVTMACKLSDSVTGDKKTDTVSIKTDSAKANEICDETNESITNLSQTDVTNELETTKLPIGSFDTTCIVSEAESGKSEILTTGTSVPGNNSEENASKFDNAAYEATTIDKIGKTVPVSVKSGVETTGISSSSSILRGILQKGIKEFVPLRSMTDTLPVVGNTDTESVSSCPYTVPAISSTWNWLTNRTARGEEINSTAPVYNRGDFPKCVPSGVNQSIVQTNPCNQKMYNVSACEGFDKHIIYGGNTVLVYGENSSVKQFSVPNNSVVATQQVATVNQMQHSRAIQHMGTVNHITGIATEQIGTAHYIPGIANQQVRISNHIIPGMAAQQMGTANYIPGRATQQSVTAHPVQPGVTIQQMRNTIPGQMVINNGPVHISNDTIARYTTANFPTYGVANVQTFKMPNVLPYQDMVNTTSAQTPALTPIATHLQNRSFSIAPIQSNANSGLPQNNAGKTKPRANFDRNRRDLRPFRSWSTLDIPPATNTHNIVTLESRVSSVPSNSASSTSRSASKMATRKLSRKATSNYSPAHIPLATSDLTSSDTNTAENISTAATNSVQNTAAACSDTPKVTNETPSSAVISARIDKKSAKIANVKTSLTNGPNVTPSTEAKTELTAVPTASGTNTAVPRAAKIVPAAAAVTNTLPIGATVSAPTDTIEPTTTVSTLNVNGPVVVTTNSTHAQARGETKKGCKKVKSRQIPERSEGINSRIQSKTIASIANEPNASIANEPNASIANEPNASIANEPNASIACETNTCNASKTTNNSTTSKTNNTYTNNTTKTDGFTETETSIAPIEAEINCARTQTNDLQIIATEIVYDSTNRTPEGAIASSSTSRSLEKTPVNPSKNARLTSRRQKQKCRGKNKKEGQRRSAAQKYTEKLEDAMRNFKRELSGTKVSSFSSTHP</sequence>
<reference evidence="2 3" key="1">
    <citation type="submission" date="2019-01" db="EMBL/GenBank/DDBJ databases">
        <title>A draft genome assembly of the solar-powered sea slug Elysia chlorotica.</title>
        <authorList>
            <person name="Cai H."/>
            <person name="Li Q."/>
            <person name="Fang X."/>
            <person name="Li J."/>
            <person name="Curtis N.E."/>
            <person name="Altenburger A."/>
            <person name="Shibata T."/>
            <person name="Feng M."/>
            <person name="Maeda T."/>
            <person name="Schwartz J.A."/>
            <person name="Shigenobu S."/>
            <person name="Lundholm N."/>
            <person name="Nishiyama T."/>
            <person name="Yang H."/>
            <person name="Hasebe M."/>
            <person name="Li S."/>
            <person name="Pierce S.K."/>
            <person name="Wang J."/>
        </authorList>
    </citation>
    <scope>NUCLEOTIDE SEQUENCE [LARGE SCALE GENOMIC DNA]</scope>
    <source>
        <strain evidence="2">EC2010</strain>
        <tissue evidence="2">Whole organism of an adult</tissue>
    </source>
</reference>
<feature type="compositionally biased region" description="Low complexity" evidence="1">
    <location>
        <begin position="732"/>
        <end position="749"/>
    </location>
</feature>
<evidence type="ECO:0000313" key="2">
    <source>
        <dbReference type="EMBL" id="RUS86351.1"/>
    </source>
</evidence>
<feature type="compositionally biased region" description="Polar residues" evidence="1">
    <location>
        <begin position="1062"/>
        <end position="1074"/>
    </location>
</feature>
<feature type="region of interest" description="Disordered" evidence="1">
    <location>
        <begin position="917"/>
        <end position="951"/>
    </location>
</feature>